<dbReference type="EMBL" id="DVOO01000015">
    <property type="protein sequence ID" value="HIV25206.1"/>
    <property type="molecule type" value="Genomic_DNA"/>
</dbReference>
<dbReference type="GO" id="GO:0019305">
    <property type="term" value="P:dTDP-rhamnose biosynthetic process"/>
    <property type="evidence" value="ECO:0007669"/>
    <property type="project" value="TreeGrafter"/>
</dbReference>
<comment type="function">
    <text evidence="2">Catalyzes the reduction of dTDP-6-deoxy-L-lyxo-4-hexulose to yield dTDP-L-rhamnose.</text>
</comment>
<dbReference type="PANTHER" id="PTHR10491:SF4">
    <property type="entry name" value="METHIONINE ADENOSYLTRANSFERASE 2 SUBUNIT BETA"/>
    <property type="match status" value="1"/>
</dbReference>
<protein>
    <recommendedName>
        <fullName evidence="2">dTDP-4-dehydrorhamnose reductase</fullName>
        <ecNumber evidence="2">1.1.1.133</ecNumber>
    </recommendedName>
</protein>
<dbReference type="CDD" id="cd05254">
    <property type="entry name" value="dTDP_HR_like_SDR_e"/>
    <property type="match status" value="1"/>
</dbReference>
<dbReference type="GO" id="GO:0005829">
    <property type="term" value="C:cytosol"/>
    <property type="evidence" value="ECO:0007669"/>
    <property type="project" value="TreeGrafter"/>
</dbReference>
<dbReference type="NCBIfam" id="TIGR01214">
    <property type="entry name" value="rmlD"/>
    <property type="match status" value="1"/>
</dbReference>
<dbReference type="InterPro" id="IPR005913">
    <property type="entry name" value="dTDP_dehydrorham_reduct"/>
</dbReference>
<dbReference type="PANTHER" id="PTHR10491">
    <property type="entry name" value="DTDP-4-DEHYDRORHAMNOSE REDUCTASE"/>
    <property type="match status" value="1"/>
</dbReference>
<dbReference type="InterPro" id="IPR036291">
    <property type="entry name" value="NAD(P)-bd_dom_sf"/>
</dbReference>
<accession>A0A9D1P3C0</accession>
<dbReference type="Pfam" id="PF04321">
    <property type="entry name" value="RmlD_sub_bind"/>
    <property type="match status" value="1"/>
</dbReference>
<sequence>MRVLVTGVKGQLGYDVMNELAKRGHTGVGVDIEEMDITDPKACEKVITEANVEAVIHCAAYTAVDAAEDNAELCRKVNGTGTENIAKVCEKLDIKMMYISTDYVFDGQGTRPWEPDDERHPLNMYGLSKYEGEVAVTSHLKKFFIVRIAWVFGVNGKNFIKTMLRLGRERGAVSVVEDQIGSPTYTYDLAVLLVDMIETEKYGFYHATNEGLCSWYEFAKEIFRQADMDVKVTPVSSEQFAAKAKRPFNSRMSKEKLTACGFRRLPSWQDALGRYLKAIREMDAL</sequence>
<reference evidence="4" key="2">
    <citation type="journal article" date="2021" name="PeerJ">
        <title>Extensive microbial diversity within the chicken gut microbiome revealed by metagenomics and culture.</title>
        <authorList>
            <person name="Gilroy R."/>
            <person name="Ravi A."/>
            <person name="Getino M."/>
            <person name="Pursley I."/>
            <person name="Horton D.L."/>
            <person name="Alikhan N.F."/>
            <person name="Baker D."/>
            <person name="Gharbi K."/>
            <person name="Hall N."/>
            <person name="Watson M."/>
            <person name="Adriaenssens E.M."/>
            <person name="Foster-Nyarko E."/>
            <person name="Jarju S."/>
            <person name="Secka A."/>
            <person name="Antonio M."/>
            <person name="Oren A."/>
            <person name="Chaudhuri R.R."/>
            <person name="La Ragione R."/>
            <person name="Hildebrand F."/>
            <person name="Pallen M.J."/>
        </authorList>
    </citation>
    <scope>NUCLEOTIDE SEQUENCE</scope>
    <source>
        <strain evidence="4">CHK188-20938</strain>
    </source>
</reference>
<dbReference type="EC" id="1.1.1.133" evidence="2"/>
<dbReference type="InterPro" id="IPR029903">
    <property type="entry name" value="RmlD-like-bd"/>
</dbReference>
<evidence type="ECO:0000313" key="5">
    <source>
        <dbReference type="Proteomes" id="UP000824169"/>
    </source>
</evidence>
<keyword evidence="2 4" id="KW-0560">Oxidoreductase</keyword>
<dbReference type="AlphaFoldDB" id="A0A9D1P3C0"/>
<evidence type="ECO:0000256" key="2">
    <source>
        <dbReference type="RuleBase" id="RU364082"/>
    </source>
</evidence>
<name>A0A9D1P3C0_9FIRM</name>
<dbReference type="Gene3D" id="3.90.25.10">
    <property type="entry name" value="UDP-galactose 4-epimerase, domain 1"/>
    <property type="match status" value="1"/>
</dbReference>
<proteinExistence type="inferred from homology"/>
<comment type="pathway">
    <text evidence="2">Carbohydrate biosynthesis; dTDP-L-rhamnose biosynthesis.</text>
</comment>
<dbReference type="GO" id="GO:0008831">
    <property type="term" value="F:dTDP-4-dehydrorhamnose reductase activity"/>
    <property type="evidence" value="ECO:0007669"/>
    <property type="project" value="UniProtKB-EC"/>
</dbReference>
<gene>
    <name evidence="4" type="primary">rfbD</name>
    <name evidence="4" type="ORF">IAB71_05370</name>
</gene>
<dbReference type="Gene3D" id="3.40.50.720">
    <property type="entry name" value="NAD(P)-binding Rossmann-like Domain"/>
    <property type="match status" value="1"/>
</dbReference>
<dbReference type="SUPFAM" id="SSF51735">
    <property type="entry name" value="NAD(P)-binding Rossmann-fold domains"/>
    <property type="match status" value="1"/>
</dbReference>
<reference evidence="4" key="1">
    <citation type="submission" date="2020-10" db="EMBL/GenBank/DDBJ databases">
        <authorList>
            <person name="Gilroy R."/>
        </authorList>
    </citation>
    <scope>NUCLEOTIDE SEQUENCE</scope>
    <source>
        <strain evidence="4">CHK188-20938</strain>
    </source>
</reference>
<feature type="domain" description="RmlD-like substrate binding" evidence="3">
    <location>
        <begin position="1"/>
        <end position="279"/>
    </location>
</feature>
<organism evidence="4 5">
    <name type="scientific">Candidatus Scatomonas pullistercoris</name>
    <dbReference type="NCBI Taxonomy" id="2840920"/>
    <lineage>
        <taxon>Bacteria</taxon>
        <taxon>Bacillati</taxon>
        <taxon>Bacillota</taxon>
        <taxon>Clostridia</taxon>
        <taxon>Lachnospirales</taxon>
        <taxon>Lachnospiraceae</taxon>
        <taxon>Lachnospiraceae incertae sedis</taxon>
        <taxon>Candidatus Scatomonas</taxon>
    </lineage>
</organism>
<evidence type="ECO:0000313" key="4">
    <source>
        <dbReference type="EMBL" id="HIV25206.1"/>
    </source>
</evidence>
<dbReference type="Proteomes" id="UP000824169">
    <property type="component" value="Unassembled WGS sequence"/>
</dbReference>
<keyword evidence="2" id="KW-0521">NADP</keyword>
<evidence type="ECO:0000259" key="3">
    <source>
        <dbReference type="Pfam" id="PF04321"/>
    </source>
</evidence>
<comment type="similarity">
    <text evidence="1 2">Belongs to the dTDP-4-dehydrorhamnose reductase family.</text>
</comment>
<comment type="caution">
    <text evidence="4">The sequence shown here is derived from an EMBL/GenBank/DDBJ whole genome shotgun (WGS) entry which is preliminary data.</text>
</comment>
<evidence type="ECO:0000256" key="1">
    <source>
        <dbReference type="ARBA" id="ARBA00010944"/>
    </source>
</evidence>